<keyword evidence="11" id="KW-0496">Mitochondrion</keyword>
<evidence type="ECO:0000256" key="1">
    <source>
        <dbReference type="ARBA" id="ARBA00004569"/>
    </source>
</evidence>
<proteinExistence type="inferred from homology"/>
<keyword evidence="6 9" id="KW-0479">Metal-binding</keyword>
<evidence type="ECO:0000256" key="3">
    <source>
        <dbReference type="ARBA" id="ARBA00022448"/>
    </source>
</evidence>
<keyword evidence="8 9" id="KW-0408">Iron</keyword>
<dbReference type="InterPro" id="IPR009056">
    <property type="entry name" value="Cyt_c-like_dom"/>
</dbReference>
<evidence type="ECO:0000256" key="11">
    <source>
        <dbReference type="RuleBase" id="RU004427"/>
    </source>
</evidence>
<keyword evidence="14" id="KW-1185">Reference proteome</keyword>
<dbReference type="Gene3D" id="1.10.760.10">
    <property type="entry name" value="Cytochrome c-like domain"/>
    <property type="match status" value="1"/>
</dbReference>
<dbReference type="PANTHER" id="PTHR11961">
    <property type="entry name" value="CYTOCHROME C"/>
    <property type="match status" value="1"/>
</dbReference>
<dbReference type="OrthoDB" id="449280at2759"/>
<dbReference type="InterPro" id="IPR002327">
    <property type="entry name" value="Cyt_c_1A/1B"/>
</dbReference>
<dbReference type="FunFam" id="1.10.760.10:FF:000001">
    <property type="entry name" value="Cytochrome c iso-1"/>
    <property type="match status" value="1"/>
</dbReference>
<dbReference type="InParanoid" id="A0A1Y1Y504"/>
<evidence type="ECO:0000313" key="14">
    <source>
        <dbReference type="Proteomes" id="UP000193498"/>
    </source>
</evidence>
<dbReference type="STRING" id="1314790.A0A1Y1Y504"/>
<organism evidence="13 14">
    <name type="scientific">Basidiobolus meristosporus CBS 931.73</name>
    <dbReference type="NCBI Taxonomy" id="1314790"/>
    <lineage>
        <taxon>Eukaryota</taxon>
        <taxon>Fungi</taxon>
        <taxon>Fungi incertae sedis</taxon>
        <taxon>Zoopagomycota</taxon>
        <taxon>Entomophthoromycotina</taxon>
        <taxon>Basidiobolomycetes</taxon>
        <taxon>Basidiobolales</taxon>
        <taxon>Basidiobolaceae</taxon>
        <taxon>Basidiobolus</taxon>
    </lineage>
</organism>
<keyword evidence="7 11" id="KW-0249">Electron transport</keyword>
<evidence type="ECO:0000256" key="4">
    <source>
        <dbReference type="ARBA" id="ARBA00022617"/>
    </source>
</evidence>
<keyword evidence="4 9" id="KW-0349">Heme</keyword>
<gene>
    <name evidence="13" type="ORF">K493DRAFT_316163</name>
</gene>
<dbReference type="Proteomes" id="UP000193498">
    <property type="component" value="Unassembled WGS sequence"/>
</dbReference>
<dbReference type="PRINTS" id="PR00604">
    <property type="entry name" value="CYTCHRMECIAB"/>
</dbReference>
<evidence type="ECO:0000256" key="5">
    <source>
        <dbReference type="ARBA" id="ARBA00022660"/>
    </source>
</evidence>
<dbReference type="PROSITE" id="PS51007">
    <property type="entry name" value="CYTC"/>
    <property type="match status" value="1"/>
</dbReference>
<dbReference type="InterPro" id="IPR036909">
    <property type="entry name" value="Cyt_c-like_dom_sf"/>
</dbReference>
<dbReference type="Pfam" id="PF00034">
    <property type="entry name" value="Cytochrom_C"/>
    <property type="match status" value="1"/>
</dbReference>
<comment type="PTM">
    <text evidence="11">Binds 1 heme group per subunit.</text>
</comment>
<dbReference type="GO" id="GO:0005758">
    <property type="term" value="C:mitochondrial intermembrane space"/>
    <property type="evidence" value="ECO:0007669"/>
    <property type="project" value="UniProtKB-SubCell"/>
</dbReference>
<evidence type="ECO:0000256" key="9">
    <source>
        <dbReference type="PROSITE-ProRule" id="PRU00433"/>
    </source>
</evidence>
<name>A0A1Y1Y504_9FUNG</name>
<evidence type="ECO:0000259" key="12">
    <source>
        <dbReference type="PROSITE" id="PS51007"/>
    </source>
</evidence>
<dbReference type="GO" id="GO:0046872">
    <property type="term" value="F:metal ion binding"/>
    <property type="evidence" value="ECO:0007669"/>
    <property type="project" value="UniProtKB-KW"/>
</dbReference>
<evidence type="ECO:0000313" key="13">
    <source>
        <dbReference type="EMBL" id="ORX93112.1"/>
    </source>
</evidence>
<evidence type="ECO:0000256" key="6">
    <source>
        <dbReference type="ARBA" id="ARBA00022723"/>
    </source>
</evidence>
<evidence type="ECO:0000256" key="10">
    <source>
        <dbReference type="RuleBase" id="RU004426"/>
    </source>
</evidence>
<evidence type="ECO:0000256" key="2">
    <source>
        <dbReference type="ARBA" id="ARBA00006488"/>
    </source>
</evidence>
<keyword evidence="3 11" id="KW-0813">Transport</keyword>
<sequence length="107" mass="11565">MTLPKGNPSSGARLYRTRCALCHTVDPGGGYKSGPNLHGLFGKRAGTLTGPTATQALADKNVVWSEETLDEFLENPKVYIPGTRMVFAGFKKPQLRADIIAFLKEAT</sequence>
<evidence type="ECO:0000256" key="8">
    <source>
        <dbReference type="ARBA" id="ARBA00023004"/>
    </source>
</evidence>
<dbReference type="EMBL" id="MCFE01000246">
    <property type="protein sequence ID" value="ORX93112.1"/>
    <property type="molecule type" value="Genomic_DNA"/>
</dbReference>
<keyword evidence="5 11" id="KW-0679">Respiratory chain</keyword>
<accession>A0A1Y1Y504</accession>
<protein>
    <submittedName>
        <fullName evidence="13">Cytochrome c</fullName>
    </submittedName>
</protein>
<comment type="subcellular location">
    <subcellularLocation>
        <location evidence="1">Mitochondrion intermembrane space</location>
    </subcellularLocation>
</comment>
<feature type="domain" description="Cytochrome c" evidence="12">
    <location>
        <begin position="6"/>
        <end position="107"/>
    </location>
</feature>
<comment type="function">
    <text evidence="11">Electron carrier protein. The oxidized form of the cytochrome c heme group can accept an electron from the heme group of the cytochrome c1 subunit of cytochrome reductase. Cytochrome c then transfers this electron to the cytochrome oxidase complex, the final protein carrier in the mitochondrial electron-transport chain.</text>
</comment>
<dbReference type="GO" id="GO:0020037">
    <property type="term" value="F:heme binding"/>
    <property type="evidence" value="ECO:0007669"/>
    <property type="project" value="InterPro"/>
</dbReference>
<comment type="similarity">
    <text evidence="2 10">Belongs to the cytochrome c family.</text>
</comment>
<dbReference type="GO" id="GO:0009055">
    <property type="term" value="F:electron transfer activity"/>
    <property type="evidence" value="ECO:0007669"/>
    <property type="project" value="InterPro"/>
</dbReference>
<dbReference type="AlphaFoldDB" id="A0A1Y1Y504"/>
<dbReference type="SUPFAM" id="SSF46626">
    <property type="entry name" value="Cytochrome c"/>
    <property type="match status" value="1"/>
</dbReference>
<evidence type="ECO:0000256" key="7">
    <source>
        <dbReference type="ARBA" id="ARBA00022982"/>
    </source>
</evidence>
<reference evidence="13 14" key="1">
    <citation type="submission" date="2016-07" db="EMBL/GenBank/DDBJ databases">
        <title>Pervasive Adenine N6-methylation of Active Genes in Fungi.</title>
        <authorList>
            <consortium name="DOE Joint Genome Institute"/>
            <person name="Mondo S.J."/>
            <person name="Dannebaum R.O."/>
            <person name="Kuo R.C."/>
            <person name="Labutti K."/>
            <person name="Haridas S."/>
            <person name="Kuo A."/>
            <person name="Salamov A."/>
            <person name="Ahrendt S.R."/>
            <person name="Lipzen A."/>
            <person name="Sullivan W."/>
            <person name="Andreopoulos W.B."/>
            <person name="Clum A."/>
            <person name="Lindquist E."/>
            <person name="Daum C."/>
            <person name="Ramamoorthy G.K."/>
            <person name="Gryganskyi A."/>
            <person name="Culley D."/>
            <person name="Magnuson J.K."/>
            <person name="James T.Y."/>
            <person name="O'Malley M.A."/>
            <person name="Stajich J.E."/>
            <person name="Spatafora J.W."/>
            <person name="Visel A."/>
            <person name="Grigoriev I.V."/>
        </authorList>
    </citation>
    <scope>NUCLEOTIDE SEQUENCE [LARGE SCALE GENOMIC DNA]</scope>
    <source>
        <strain evidence="13 14">CBS 931.73</strain>
    </source>
</reference>
<comment type="caution">
    <text evidence="13">The sequence shown here is derived from an EMBL/GenBank/DDBJ whole genome shotgun (WGS) entry which is preliminary data.</text>
</comment>